<proteinExistence type="inferred from homology"/>
<protein>
    <submittedName>
        <fullName evidence="2">Organic hydroperoxide reductase OsmC/OhrA</fullName>
    </submittedName>
</protein>
<name>A0ABT9YU09_9STRE</name>
<dbReference type="InterPro" id="IPR019953">
    <property type="entry name" value="OHR"/>
</dbReference>
<evidence type="ECO:0000313" key="3">
    <source>
        <dbReference type="Proteomes" id="UP001223079"/>
    </source>
</evidence>
<dbReference type="PANTHER" id="PTHR33797:SF2">
    <property type="entry name" value="ORGANIC HYDROPEROXIDE RESISTANCE PROTEIN-LIKE"/>
    <property type="match status" value="1"/>
</dbReference>
<dbReference type="Gene3D" id="3.30.300.20">
    <property type="match status" value="1"/>
</dbReference>
<evidence type="ECO:0000313" key="2">
    <source>
        <dbReference type="EMBL" id="MDQ0223071.1"/>
    </source>
</evidence>
<gene>
    <name evidence="2" type="ORF">J2S23_001646</name>
</gene>
<comment type="caution">
    <text evidence="2">The sequence shown here is derived from an EMBL/GenBank/DDBJ whole genome shotgun (WGS) entry which is preliminary data.</text>
</comment>
<sequence>MSLYSVSSHNNQGIDGTVRLSNGKTVATNHPLNDQPGFNPEELIALAWSTCLKATLDAVLEAKSMSNHSYVEVHVDLEKEPTTPGYFFAVRGQASIQGLSLDEADILIQEAHARCPVSKLIGQANSVTLETVAYVI</sequence>
<comment type="similarity">
    <text evidence="1">Belongs to the OsmC/Ohr family.</text>
</comment>
<keyword evidence="3" id="KW-1185">Reference proteome</keyword>
<organism evidence="2 3">
    <name type="scientific">Streptococcus moroccensis</name>
    <dbReference type="NCBI Taxonomy" id="1451356"/>
    <lineage>
        <taxon>Bacteria</taxon>
        <taxon>Bacillati</taxon>
        <taxon>Bacillota</taxon>
        <taxon>Bacilli</taxon>
        <taxon>Lactobacillales</taxon>
        <taxon>Streptococcaceae</taxon>
        <taxon>Streptococcus</taxon>
    </lineage>
</organism>
<dbReference type="InterPro" id="IPR015946">
    <property type="entry name" value="KH_dom-like_a/b"/>
</dbReference>
<dbReference type="EMBL" id="JAUSTM010000016">
    <property type="protein sequence ID" value="MDQ0223071.1"/>
    <property type="molecule type" value="Genomic_DNA"/>
</dbReference>
<dbReference type="RefSeq" id="WP_307122226.1">
    <property type="nucleotide sequence ID" value="NZ_JAUSTM010000016.1"/>
</dbReference>
<reference evidence="2 3" key="1">
    <citation type="submission" date="2023-07" db="EMBL/GenBank/DDBJ databases">
        <title>Genomic Encyclopedia of Type Strains, Phase IV (KMG-IV): sequencing the most valuable type-strain genomes for metagenomic binning, comparative biology and taxonomic classification.</title>
        <authorList>
            <person name="Goeker M."/>
        </authorList>
    </citation>
    <scope>NUCLEOTIDE SEQUENCE [LARGE SCALE GENOMIC DNA]</scope>
    <source>
        <strain evidence="2 3">DSM 105143</strain>
    </source>
</reference>
<dbReference type="InterPro" id="IPR036102">
    <property type="entry name" value="OsmC/Ohrsf"/>
</dbReference>
<accession>A0ABT9YU09</accession>
<dbReference type="Pfam" id="PF02566">
    <property type="entry name" value="OsmC"/>
    <property type="match status" value="1"/>
</dbReference>
<dbReference type="Proteomes" id="UP001223079">
    <property type="component" value="Unassembled WGS sequence"/>
</dbReference>
<dbReference type="SUPFAM" id="SSF82784">
    <property type="entry name" value="OsmC-like"/>
    <property type="match status" value="1"/>
</dbReference>
<dbReference type="PANTHER" id="PTHR33797">
    <property type="entry name" value="ORGANIC HYDROPEROXIDE RESISTANCE PROTEIN-LIKE"/>
    <property type="match status" value="1"/>
</dbReference>
<evidence type="ECO:0000256" key="1">
    <source>
        <dbReference type="ARBA" id="ARBA00007378"/>
    </source>
</evidence>
<dbReference type="InterPro" id="IPR003718">
    <property type="entry name" value="OsmC/Ohr_fam"/>
</dbReference>